<dbReference type="EMBL" id="CAADRA010005228">
    <property type="protein sequence ID" value="VFT87311.1"/>
    <property type="molecule type" value="Genomic_DNA"/>
</dbReference>
<dbReference type="EMBL" id="VJMH01005207">
    <property type="protein sequence ID" value="KAF0698969.1"/>
    <property type="molecule type" value="Genomic_DNA"/>
</dbReference>
<reference evidence="1" key="2">
    <citation type="submission" date="2019-06" db="EMBL/GenBank/DDBJ databases">
        <title>Genomics analysis of Aphanomyces spp. identifies a new class of oomycete effector associated with host adaptation.</title>
        <authorList>
            <person name="Gaulin E."/>
        </authorList>
    </citation>
    <scope>NUCLEOTIDE SEQUENCE</scope>
    <source>
        <strain evidence="1">CBS 578.67</strain>
    </source>
</reference>
<evidence type="ECO:0000313" key="1">
    <source>
        <dbReference type="EMBL" id="KAF0698969.1"/>
    </source>
</evidence>
<accession>A0A485KQC3</accession>
<reference evidence="2 3" key="1">
    <citation type="submission" date="2019-03" db="EMBL/GenBank/DDBJ databases">
        <authorList>
            <person name="Gaulin E."/>
            <person name="Dumas B."/>
        </authorList>
    </citation>
    <scope>NUCLEOTIDE SEQUENCE [LARGE SCALE GENOMIC DNA]</scope>
    <source>
        <strain evidence="2">CBS 568.67</strain>
    </source>
</reference>
<keyword evidence="3" id="KW-1185">Reference proteome</keyword>
<organism evidence="2 3">
    <name type="scientific">Aphanomyces stellatus</name>
    <dbReference type="NCBI Taxonomy" id="120398"/>
    <lineage>
        <taxon>Eukaryota</taxon>
        <taxon>Sar</taxon>
        <taxon>Stramenopiles</taxon>
        <taxon>Oomycota</taxon>
        <taxon>Saprolegniomycetes</taxon>
        <taxon>Saprolegniales</taxon>
        <taxon>Verrucalvaceae</taxon>
        <taxon>Aphanomyces</taxon>
    </lineage>
</organism>
<dbReference type="AlphaFoldDB" id="A0A485KQC3"/>
<dbReference type="Proteomes" id="UP000332933">
    <property type="component" value="Unassembled WGS sequence"/>
</dbReference>
<gene>
    <name evidence="2" type="primary">Aste57867_10437</name>
    <name evidence="1" type="ORF">As57867_010397</name>
    <name evidence="2" type="ORF">ASTE57867_10437</name>
</gene>
<evidence type="ECO:0000313" key="3">
    <source>
        <dbReference type="Proteomes" id="UP000332933"/>
    </source>
</evidence>
<evidence type="ECO:0000313" key="2">
    <source>
        <dbReference type="EMBL" id="VFT87311.1"/>
    </source>
</evidence>
<name>A0A485KQC3_9STRA</name>
<sequence length="188" mass="20811">MEITHCYCSTYSLASIQQAATIPTVSYVIFNTNSVFALEKSKTLSVVNSTNVRVNSFKYKITAANTSQQGYFAPTNFTNCTSNRDAILTILPTQNTLDISNANQEEIWEQKHAMNHYLLVRLGGSNNAIQVHHGEICPEDYDLDPGATAGDETWTAIGSNPTQGRYLGILLLRPIRLRNSQKLVPLSL</sequence>
<protein>
    <submittedName>
        <fullName evidence="2">Aste57867_10437 protein</fullName>
    </submittedName>
</protein>
<proteinExistence type="predicted"/>